<protein>
    <submittedName>
        <fullName evidence="2">MBL fold metallo-hydrolase</fullName>
    </submittedName>
</protein>
<feature type="domain" description="Metallo-beta-lactamase" evidence="1">
    <location>
        <begin position="12"/>
        <end position="178"/>
    </location>
</feature>
<comment type="caution">
    <text evidence="2">The sequence shown here is derived from an EMBL/GenBank/DDBJ whole genome shotgun (WGS) entry which is preliminary data.</text>
</comment>
<reference evidence="3" key="1">
    <citation type="journal article" date="2019" name="Int. J. Syst. Evol. Microbiol.">
        <title>The Global Catalogue of Microorganisms (GCM) 10K type strain sequencing project: providing services to taxonomists for standard genome sequencing and annotation.</title>
        <authorList>
            <consortium name="The Broad Institute Genomics Platform"/>
            <consortium name="The Broad Institute Genome Sequencing Center for Infectious Disease"/>
            <person name="Wu L."/>
            <person name="Ma J."/>
        </authorList>
    </citation>
    <scope>NUCLEOTIDE SEQUENCE [LARGE SCALE GENOMIC DNA]</scope>
    <source>
        <strain evidence="3">CCUG 52468</strain>
    </source>
</reference>
<dbReference type="PANTHER" id="PTHR47619:SF1">
    <property type="entry name" value="EXODEOXYRIBONUCLEASE WALJ"/>
    <property type="match status" value="1"/>
</dbReference>
<evidence type="ECO:0000313" key="3">
    <source>
        <dbReference type="Proteomes" id="UP001597205"/>
    </source>
</evidence>
<dbReference type="SUPFAM" id="SSF56281">
    <property type="entry name" value="Metallo-hydrolase/oxidoreductase"/>
    <property type="match status" value="1"/>
</dbReference>
<dbReference type="SMART" id="SM00849">
    <property type="entry name" value="Lactamase_B"/>
    <property type="match status" value="1"/>
</dbReference>
<dbReference type="PANTHER" id="PTHR47619">
    <property type="entry name" value="METALLO-HYDROLASE YYCJ-RELATED"/>
    <property type="match status" value="1"/>
</dbReference>
<dbReference type="Proteomes" id="UP001597205">
    <property type="component" value="Unassembled WGS sequence"/>
</dbReference>
<evidence type="ECO:0000259" key="1">
    <source>
        <dbReference type="SMART" id="SM00849"/>
    </source>
</evidence>
<dbReference type="InterPro" id="IPR001279">
    <property type="entry name" value="Metallo-B-lactamas"/>
</dbReference>
<gene>
    <name evidence="2" type="ORF">ACFQ2C_01775</name>
</gene>
<dbReference type="Pfam" id="PF00753">
    <property type="entry name" value="Lactamase_B"/>
    <property type="match status" value="1"/>
</dbReference>
<accession>A0ABW3RH23</accession>
<sequence length="277" mass="31051">MIRYAALASGSNGNSYYIAKGNTAVLIDAGINNKHLHLRMAALGINPATISAIFVTHEHTDHICGLSVFAKRYQIPIYLTQGTYESSRLQLPDYLVNFIKSNSVVNLEDLSVYGIPKYHDAQEPCSFLVSDGHVNISVLTDLGRICDNVKKAIRIADILFLEANYDEQMLLTGRYPYHLKNRIKGGWGHISNDLSLGAFLENRSERLKHLILGHLSGENNTVDLVENLFLPHCTEIKLSVAKRTESTALFQIAKQVQAEIHVEHYSYQSIQVINYQP</sequence>
<dbReference type="Gene3D" id="3.60.15.10">
    <property type="entry name" value="Ribonuclease Z/Hydroxyacylglutathione hydrolase-like"/>
    <property type="match status" value="1"/>
</dbReference>
<organism evidence="2 3">
    <name type="scientific">Sphingobacterium daejeonense</name>
    <dbReference type="NCBI Taxonomy" id="371142"/>
    <lineage>
        <taxon>Bacteria</taxon>
        <taxon>Pseudomonadati</taxon>
        <taxon>Bacteroidota</taxon>
        <taxon>Sphingobacteriia</taxon>
        <taxon>Sphingobacteriales</taxon>
        <taxon>Sphingobacteriaceae</taxon>
        <taxon>Sphingobacterium</taxon>
    </lineage>
</organism>
<dbReference type="EMBL" id="JBHTKY010000001">
    <property type="protein sequence ID" value="MFD1164328.1"/>
    <property type="molecule type" value="Genomic_DNA"/>
</dbReference>
<proteinExistence type="predicted"/>
<dbReference type="InterPro" id="IPR052533">
    <property type="entry name" value="WalJ/YycJ-like"/>
</dbReference>
<evidence type="ECO:0000313" key="2">
    <source>
        <dbReference type="EMBL" id="MFD1164328.1"/>
    </source>
</evidence>
<name>A0ABW3RH23_9SPHI</name>
<keyword evidence="3" id="KW-1185">Reference proteome</keyword>
<dbReference type="RefSeq" id="WP_380894528.1">
    <property type="nucleotide sequence ID" value="NZ_JBHTKY010000001.1"/>
</dbReference>
<dbReference type="InterPro" id="IPR036866">
    <property type="entry name" value="RibonucZ/Hydroxyglut_hydro"/>
</dbReference>